<dbReference type="SUPFAM" id="SSF56752">
    <property type="entry name" value="D-aminoacid aminotransferase-like PLP-dependent enzymes"/>
    <property type="match status" value="1"/>
</dbReference>
<evidence type="ECO:0000256" key="18">
    <source>
        <dbReference type="ARBA" id="ARBA00080135"/>
    </source>
</evidence>
<evidence type="ECO:0000256" key="1">
    <source>
        <dbReference type="ARBA" id="ARBA00001933"/>
    </source>
</evidence>
<evidence type="ECO:0000256" key="7">
    <source>
        <dbReference type="ARBA" id="ARBA00013053"/>
    </source>
</evidence>
<evidence type="ECO:0000256" key="5">
    <source>
        <dbReference type="ARBA" id="ARBA00005072"/>
    </source>
</evidence>
<keyword evidence="21" id="KW-0456">Lyase</keyword>
<dbReference type="GO" id="GO:0046656">
    <property type="term" value="P:folic acid biosynthetic process"/>
    <property type="evidence" value="ECO:0007669"/>
    <property type="project" value="UniProtKB-KW"/>
</dbReference>
<dbReference type="Gene3D" id="3.20.10.10">
    <property type="entry name" value="D-amino Acid Aminotransferase, subunit A, domain 2"/>
    <property type="match status" value="1"/>
</dbReference>
<dbReference type="InterPro" id="IPR043132">
    <property type="entry name" value="BCAT-like_C"/>
</dbReference>
<evidence type="ECO:0000256" key="4">
    <source>
        <dbReference type="ARBA" id="ARBA00004931"/>
    </source>
</evidence>
<dbReference type="InterPro" id="IPR001544">
    <property type="entry name" value="Aminotrans_IV"/>
</dbReference>
<dbReference type="InterPro" id="IPR050571">
    <property type="entry name" value="Class-IV_PLP-Dep_Aminotrnsfr"/>
</dbReference>
<dbReference type="GO" id="GO:0008696">
    <property type="term" value="F:4-amino-4-deoxychorismate lyase activity"/>
    <property type="evidence" value="ECO:0007669"/>
    <property type="project" value="UniProtKB-EC"/>
</dbReference>
<evidence type="ECO:0000256" key="12">
    <source>
        <dbReference type="ARBA" id="ARBA00048212"/>
    </source>
</evidence>
<evidence type="ECO:0000313" key="21">
    <source>
        <dbReference type="EMBL" id="KTD79368.1"/>
    </source>
</evidence>
<dbReference type="GO" id="GO:0008652">
    <property type="term" value="P:amino acid biosynthetic process"/>
    <property type="evidence" value="ECO:0007669"/>
    <property type="project" value="UniProtKB-ARBA"/>
</dbReference>
<evidence type="ECO:0000256" key="16">
    <source>
        <dbReference type="ARBA" id="ARBA00054027"/>
    </source>
</evidence>
<evidence type="ECO:0000256" key="19">
    <source>
        <dbReference type="RuleBase" id="RU004106"/>
    </source>
</evidence>
<dbReference type="FunFam" id="3.20.10.10:FF:000002">
    <property type="entry name" value="D-alanine aminotransferase"/>
    <property type="match status" value="1"/>
</dbReference>
<dbReference type="EC" id="2.6.1.42" evidence="7"/>
<evidence type="ECO:0000256" key="10">
    <source>
        <dbReference type="ARBA" id="ARBA00035633"/>
    </source>
</evidence>
<dbReference type="PROSITE" id="PS00770">
    <property type="entry name" value="AA_TRANSFER_CLASS_4"/>
    <property type="match status" value="1"/>
</dbReference>
<evidence type="ECO:0000256" key="17">
    <source>
        <dbReference type="ARBA" id="ARBA00069174"/>
    </source>
</evidence>
<protein>
    <recommendedName>
        <fullName evidence="17">Aminodeoxychorismate lyase</fullName>
        <ecNumber evidence="7">2.6.1.42</ecNumber>
        <ecNumber evidence="11">4.1.3.38</ecNumber>
    </recommendedName>
    <alternativeName>
        <fullName evidence="18">4-amino-4-deoxychorismate lyase</fullName>
    </alternativeName>
</protein>
<comment type="function">
    <text evidence="16">Involved in the biosynthesis of p-aminobenzoate (PABA), a precursor of tetrahydrofolate. Converts 4-amino-4-deoxychorismate into 4-aminobenzoate (PABA) and pyruvate.</text>
</comment>
<comment type="catalytic activity">
    <reaction evidence="14">
        <text>L-leucine + 2-oxoglutarate = 4-methyl-2-oxopentanoate + L-glutamate</text>
        <dbReference type="Rhea" id="RHEA:18321"/>
        <dbReference type="ChEBI" id="CHEBI:16810"/>
        <dbReference type="ChEBI" id="CHEBI:17865"/>
        <dbReference type="ChEBI" id="CHEBI:29985"/>
        <dbReference type="ChEBI" id="CHEBI:57427"/>
        <dbReference type="EC" id="2.6.1.42"/>
    </reaction>
</comment>
<evidence type="ECO:0000256" key="13">
    <source>
        <dbReference type="ARBA" id="ARBA00048798"/>
    </source>
</evidence>
<evidence type="ECO:0000256" key="15">
    <source>
        <dbReference type="ARBA" id="ARBA00049529"/>
    </source>
</evidence>
<sequence>MHTRVVQDKEGVITAFNTDDRIFLGEGLFETLRVENAQPCFSQLHWGRLSRSAEELGIAFELSYEDWLDHLIQKIRNDNLYNGGIKVILTGGSAPRGLTQRGKVSQLILQTFNYTLQTHPLKLITAKWLRDSSNPVYKIKSINYLEAIIARSQATNADAEDVLFFNTQNCATETTCANVFIVKEGTVFTSQIEDGVLAGITRSRVLHACKVHKIPHYEHSLDKQMLEQADAMFITNSLQGIRVVRSLDQIVYQLKHPLVERLISALSV</sequence>
<comment type="pathway">
    <text evidence="3">Amino-acid biosynthesis; L-isoleucine biosynthesis; L-isoleucine from 2-oxobutanoate: step 4/4.</text>
</comment>
<gene>
    <name evidence="21" type="ORF">Lwal_1440</name>
</gene>
<comment type="function">
    <text evidence="2">Acts on leucine, isoleucine and valine.</text>
</comment>
<dbReference type="Gene3D" id="3.30.470.10">
    <property type="match status" value="1"/>
</dbReference>
<evidence type="ECO:0000256" key="20">
    <source>
        <dbReference type="RuleBase" id="RU004516"/>
    </source>
</evidence>
<keyword evidence="22" id="KW-1185">Reference proteome</keyword>
<dbReference type="OrthoDB" id="9805628at2"/>
<comment type="caution">
    <text evidence="21">The sequence shown here is derived from an EMBL/GenBank/DDBJ whole genome shotgun (WGS) entry which is preliminary data.</text>
</comment>
<comment type="catalytic activity">
    <reaction evidence="13">
        <text>L-isoleucine + 2-oxoglutarate = (S)-3-methyl-2-oxopentanoate + L-glutamate</text>
        <dbReference type="Rhea" id="RHEA:24801"/>
        <dbReference type="ChEBI" id="CHEBI:16810"/>
        <dbReference type="ChEBI" id="CHEBI:29985"/>
        <dbReference type="ChEBI" id="CHEBI:35146"/>
        <dbReference type="ChEBI" id="CHEBI:58045"/>
        <dbReference type="EC" id="2.6.1.42"/>
    </reaction>
</comment>
<evidence type="ECO:0000256" key="9">
    <source>
        <dbReference type="ARBA" id="ARBA00022909"/>
    </source>
</evidence>
<dbReference type="Proteomes" id="UP000054729">
    <property type="component" value="Unassembled WGS sequence"/>
</dbReference>
<evidence type="ECO:0000256" key="11">
    <source>
        <dbReference type="ARBA" id="ARBA00035676"/>
    </source>
</evidence>
<reference evidence="21 22" key="1">
    <citation type="submission" date="2015-11" db="EMBL/GenBank/DDBJ databases">
        <title>Genomic analysis of 38 Legionella species identifies large and diverse effector repertoires.</title>
        <authorList>
            <person name="Burstein D."/>
            <person name="Amaro F."/>
            <person name="Zusman T."/>
            <person name="Lifshitz Z."/>
            <person name="Cohen O."/>
            <person name="Gilbert J.A."/>
            <person name="Pupko T."/>
            <person name="Shuman H.A."/>
            <person name="Segal G."/>
        </authorList>
    </citation>
    <scope>NUCLEOTIDE SEQUENCE [LARGE SCALE GENOMIC DNA]</scope>
    <source>
        <strain evidence="21 22">ATCC 51914</strain>
    </source>
</reference>
<evidence type="ECO:0000256" key="8">
    <source>
        <dbReference type="ARBA" id="ARBA00022898"/>
    </source>
</evidence>
<comment type="similarity">
    <text evidence="6 19">Belongs to the class-IV pyridoxal-phosphate-dependent aminotransferase family.</text>
</comment>
<dbReference type="GO" id="GO:0004084">
    <property type="term" value="F:branched-chain-amino-acid transaminase activity"/>
    <property type="evidence" value="ECO:0007669"/>
    <property type="project" value="UniProtKB-EC"/>
</dbReference>
<evidence type="ECO:0000313" key="22">
    <source>
        <dbReference type="Proteomes" id="UP000054729"/>
    </source>
</evidence>
<dbReference type="PANTHER" id="PTHR42743">
    <property type="entry name" value="AMINO-ACID AMINOTRANSFERASE"/>
    <property type="match status" value="1"/>
</dbReference>
<evidence type="ECO:0000256" key="3">
    <source>
        <dbReference type="ARBA" id="ARBA00004824"/>
    </source>
</evidence>
<comment type="catalytic activity">
    <reaction evidence="12">
        <text>L-valine + 2-oxoglutarate = 3-methyl-2-oxobutanoate + L-glutamate</text>
        <dbReference type="Rhea" id="RHEA:24813"/>
        <dbReference type="ChEBI" id="CHEBI:11851"/>
        <dbReference type="ChEBI" id="CHEBI:16810"/>
        <dbReference type="ChEBI" id="CHEBI:29985"/>
        <dbReference type="ChEBI" id="CHEBI:57762"/>
        <dbReference type="EC" id="2.6.1.42"/>
    </reaction>
</comment>
<dbReference type="RefSeq" id="WP_058480139.1">
    <property type="nucleotide sequence ID" value="NZ_CAAAIQ010000016.1"/>
</dbReference>
<accession>A0A0W1ADH0</accession>
<dbReference type="InterPro" id="IPR043131">
    <property type="entry name" value="BCAT-like_N"/>
</dbReference>
<dbReference type="AlphaFoldDB" id="A0A0W1ADH0"/>
<dbReference type="Pfam" id="PF01063">
    <property type="entry name" value="Aminotran_4"/>
    <property type="match status" value="1"/>
</dbReference>
<dbReference type="InterPro" id="IPR036038">
    <property type="entry name" value="Aminotransferase-like"/>
</dbReference>
<comment type="cofactor">
    <cofactor evidence="1 20">
        <name>pyridoxal 5'-phosphate</name>
        <dbReference type="ChEBI" id="CHEBI:597326"/>
    </cofactor>
</comment>
<comment type="catalytic activity">
    <reaction evidence="15">
        <text>4-amino-4-deoxychorismate = 4-aminobenzoate + pyruvate + H(+)</text>
        <dbReference type="Rhea" id="RHEA:16201"/>
        <dbReference type="ChEBI" id="CHEBI:15361"/>
        <dbReference type="ChEBI" id="CHEBI:15378"/>
        <dbReference type="ChEBI" id="CHEBI:17836"/>
        <dbReference type="ChEBI" id="CHEBI:58406"/>
        <dbReference type="EC" id="4.1.3.38"/>
    </reaction>
</comment>
<evidence type="ECO:0000256" key="2">
    <source>
        <dbReference type="ARBA" id="ARBA00003109"/>
    </source>
</evidence>
<dbReference type="EMBL" id="LNZB01000036">
    <property type="protein sequence ID" value="KTD79368.1"/>
    <property type="molecule type" value="Genomic_DNA"/>
</dbReference>
<comment type="pathway">
    <text evidence="5">Amino-acid biosynthesis; L-leucine biosynthesis; L-leucine from 3-methyl-2-oxobutanoate: step 4/4.</text>
</comment>
<comment type="pathway">
    <text evidence="10">Cofactor biosynthesis; tetrahydrofolate biosynthesis; 4-aminobenzoate from chorismate: step 2/2.</text>
</comment>
<proteinExistence type="inferred from homology"/>
<name>A0A0W1ADH0_9GAMM</name>
<comment type="pathway">
    <text evidence="4">Amino-acid biosynthesis; L-valine biosynthesis; L-valine from pyruvate: step 4/4.</text>
</comment>
<organism evidence="21 22">
    <name type="scientific">Legionella waltersii</name>
    <dbReference type="NCBI Taxonomy" id="66969"/>
    <lineage>
        <taxon>Bacteria</taxon>
        <taxon>Pseudomonadati</taxon>
        <taxon>Pseudomonadota</taxon>
        <taxon>Gammaproteobacteria</taxon>
        <taxon>Legionellales</taxon>
        <taxon>Legionellaceae</taxon>
        <taxon>Legionella</taxon>
    </lineage>
</organism>
<evidence type="ECO:0000256" key="14">
    <source>
        <dbReference type="ARBA" id="ARBA00049229"/>
    </source>
</evidence>
<keyword evidence="9" id="KW-0289">Folate biosynthesis</keyword>
<dbReference type="PANTHER" id="PTHR42743:SF11">
    <property type="entry name" value="AMINODEOXYCHORISMATE LYASE"/>
    <property type="match status" value="1"/>
</dbReference>
<evidence type="ECO:0000256" key="6">
    <source>
        <dbReference type="ARBA" id="ARBA00009320"/>
    </source>
</evidence>
<dbReference type="STRING" id="66969.Lwal_1440"/>
<dbReference type="InterPro" id="IPR018300">
    <property type="entry name" value="Aminotrans_IV_CS"/>
</dbReference>
<keyword evidence="8 20" id="KW-0663">Pyridoxal phosphate</keyword>
<dbReference type="EC" id="4.1.3.38" evidence="11"/>